<dbReference type="RefSeq" id="WP_188881488.1">
    <property type="nucleotide sequence ID" value="NZ_BMOY01000011.1"/>
</dbReference>
<feature type="signal peptide" evidence="1">
    <location>
        <begin position="1"/>
        <end position="26"/>
    </location>
</feature>
<protein>
    <recommendedName>
        <fullName evidence="2">SGNH hydrolase-type esterase domain-containing protein</fullName>
    </recommendedName>
</protein>
<dbReference type="InterPro" id="IPR013830">
    <property type="entry name" value="SGNH_hydro"/>
</dbReference>
<gene>
    <name evidence="3" type="ORF">GCM10010885_09640</name>
</gene>
<feature type="domain" description="SGNH hydrolase-type esterase" evidence="2">
    <location>
        <begin position="39"/>
        <end position="240"/>
    </location>
</feature>
<keyword evidence="1" id="KW-0732">Signal</keyword>
<reference evidence="3" key="2">
    <citation type="submission" date="2020-09" db="EMBL/GenBank/DDBJ databases">
        <authorList>
            <person name="Sun Q."/>
            <person name="Ohkuma M."/>
        </authorList>
    </citation>
    <scope>NUCLEOTIDE SEQUENCE</scope>
    <source>
        <strain evidence="3">JCM 18487</strain>
    </source>
</reference>
<dbReference type="EMBL" id="BMOY01000011">
    <property type="protein sequence ID" value="GGJ02413.1"/>
    <property type="molecule type" value="Genomic_DNA"/>
</dbReference>
<dbReference type="InterPro" id="IPR036514">
    <property type="entry name" value="SGNH_hydro_sf"/>
</dbReference>
<sequence length="518" mass="53299">MPRRSTGVYRITVALFAACAAVAAPAASGWAKQEQHLVALGDSITYGLYLAADTAHPAPQAYPFLVARDEGWQVTNLAVPGWTSADLLHALATPRFTAALRQATVVTVDIGSNDLLRAAAPLLARYLADGSLTVTPADTARLQAAAAAFAANLPRIVAAIRRQTAAPLVLLNLYDPFPDRHPLHPLAEEVIAAENQAILTVAAQSQSLFADVYLVFNHHQAEDVRVAAHDVHPTVAGQRALAQCVEDALAHPLAASPHFYAVAPRGAVIRSQPSPAAPALFYLHGNQGVLVIGAASAAPGAANAAQDAANAAPGAANAAPSAAAAWLQVVTPDGQRGDVPAGEVQTFIRPWNDPVFADRVVRLAAAPGTPAVSWQGTVYVPAAWLARQAGGRAAWHNTTREVALTTPGAAGVRGAAASGAANRAASAAAGGVSGDTSGGIEWATRTTIPVPSGTPAPQTVIRLAGIELTIDGEPIRLAHPPFLWQGQVYLPAAEVWTALGGEVRQDARGLTLLSPAGS</sequence>
<dbReference type="SUPFAM" id="SSF55383">
    <property type="entry name" value="Copper amine oxidase, domain N"/>
    <property type="match status" value="1"/>
</dbReference>
<evidence type="ECO:0000256" key="1">
    <source>
        <dbReference type="SAM" id="SignalP"/>
    </source>
</evidence>
<dbReference type="Proteomes" id="UP000637695">
    <property type="component" value="Unassembled WGS sequence"/>
</dbReference>
<proteinExistence type="predicted"/>
<dbReference type="Gene3D" id="3.40.50.1110">
    <property type="entry name" value="SGNH hydrolase"/>
    <property type="match status" value="1"/>
</dbReference>
<evidence type="ECO:0000313" key="4">
    <source>
        <dbReference type="Proteomes" id="UP000637695"/>
    </source>
</evidence>
<name>A0A917K716_9BACL</name>
<dbReference type="SUPFAM" id="SSF52266">
    <property type="entry name" value="SGNH hydrolase"/>
    <property type="match status" value="1"/>
</dbReference>
<dbReference type="GO" id="GO:0004622">
    <property type="term" value="F:phosphatidylcholine lysophospholipase activity"/>
    <property type="evidence" value="ECO:0007669"/>
    <property type="project" value="TreeGrafter"/>
</dbReference>
<dbReference type="PANTHER" id="PTHR30383:SF5">
    <property type="entry name" value="SGNH HYDROLASE-TYPE ESTERASE DOMAIN-CONTAINING PROTEIN"/>
    <property type="match status" value="1"/>
</dbReference>
<evidence type="ECO:0000313" key="3">
    <source>
        <dbReference type="EMBL" id="GGJ02413.1"/>
    </source>
</evidence>
<dbReference type="CDD" id="cd00229">
    <property type="entry name" value="SGNH_hydrolase"/>
    <property type="match status" value="1"/>
</dbReference>
<evidence type="ECO:0000259" key="2">
    <source>
        <dbReference type="Pfam" id="PF13472"/>
    </source>
</evidence>
<dbReference type="AlphaFoldDB" id="A0A917K716"/>
<dbReference type="Pfam" id="PF13472">
    <property type="entry name" value="Lipase_GDSL_2"/>
    <property type="match status" value="1"/>
</dbReference>
<dbReference type="PANTHER" id="PTHR30383">
    <property type="entry name" value="THIOESTERASE 1/PROTEASE 1/LYSOPHOSPHOLIPASE L1"/>
    <property type="match status" value="1"/>
</dbReference>
<accession>A0A917K716</accession>
<dbReference type="InterPro" id="IPR036582">
    <property type="entry name" value="Mao_N_sf"/>
</dbReference>
<organism evidence="3 4">
    <name type="scientific">Alicyclobacillus cellulosilyticus</name>
    <dbReference type="NCBI Taxonomy" id="1003997"/>
    <lineage>
        <taxon>Bacteria</taxon>
        <taxon>Bacillati</taxon>
        <taxon>Bacillota</taxon>
        <taxon>Bacilli</taxon>
        <taxon>Bacillales</taxon>
        <taxon>Alicyclobacillaceae</taxon>
        <taxon>Alicyclobacillus</taxon>
    </lineage>
</organism>
<reference evidence="3" key="1">
    <citation type="journal article" date="2014" name="Int. J. Syst. Evol. Microbiol.">
        <title>Complete genome sequence of Corynebacterium casei LMG S-19264T (=DSM 44701T), isolated from a smear-ripened cheese.</title>
        <authorList>
            <consortium name="US DOE Joint Genome Institute (JGI-PGF)"/>
            <person name="Walter F."/>
            <person name="Albersmeier A."/>
            <person name="Kalinowski J."/>
            <person name="Ruckert C."/>
        </authorList>
    </citation>
    <scope>NUCLEOTIDE SEQUENCE</scope>
    <source>
        <strain evidence="3">JCM 18487</strain>
    </source>
</reference>
<feature type="chain" id="PRO_5037691170" description="SGNH hydrolase-type esterase domain-containing protein" evidence="1">
    <location>
        <begin position="27"/>
        <end position="518"/>
    </location>
</feature>
<dbReference type="InterPro" id="IPR051532">
    <property type="entry name" value="Ester_Hydrolysis_Enzymes"/>
</dbReference>
<keyword evidence="4" id="KW-1185">Reference proteome</keyword>
<comment type="caution">
    <text evidence="3">The sequence shown here is derived from an EMBL/GenBank/DDBJ whole genome shotgun (WGS) entry which is preliminary data.</text>
</comment>